<keyword evidence="10" id="KW-0100">Branched-chain amino acid biosynthesis</keyword>
<dbReference type="GO" id="GO:0004084">
    <property type="term" value="F:branched-chain-amino-acid transaminase activity"/>
    <property type="evidence" value="ECO:0007669"/>
    <property type="project" value="UniProtKB-EC"/>
</dbReference>
<dbReference type="InterPro" id="IPR018300">
    <property type="entry name" value="Aminotrans_IV_CS"/>
</dbReference>
<dbReference type="Proteomes" id="UP001368270">
    <property type="component" value="Unassembled WGS sequence"/>
</dbReference>
<dbReference type="SUPFAM" id="SSF56752">
    <property type="entry name" value="D-aminoacid aminotransferase-like PLP-dependent enzymes"/>
    <property type="match status" value="1"/>
</dbReference>
<name>A0ABU8QK53_9RHOB</name>
<evidence type="ECO:0000256" key="12">
    <source>
        <dbReference type="ARBA" id="ARBA00048798"/>
    </source>
</evidence>
<dbReference type="EMBL" id="JBBGAZ010000012">
    <property type="protein sequence ID" value="MEJ5219803.1"/>
    <property type="molecule type" value="Genomic_DNA"/>
</dbReference>
<dbReference type="RefSeq" id="WP_067261953.1">
    <property type="nucleotide sequence ID" value="NZ_JBBGAZ010000012.1"/>
</dbReference>
<evidence type="ECO:0000256" key="2">
    <source>
        <dbReference type="ARBA" id="ARBA00003109"/>
    </source>
</evidence>
<comment type="similarity">
    <text evidence="6 14">Belongs to the class-IV pyridoxal-phosphate-dependent aminotransferase family.</text>
</comment>
<dbReference type="InterPro" id="IPR036038">
    <property type="entry name" value="Aminotransferase-like"/>
</dbReference>
<comment type="cofactor">
    <cofactor evidence="1 15">
        <name>pyridoxal 5'-phosphate</name>
        <dbReference type="ChEBI" id="CHEBI:597326"/>
    </cofactor>
</comment>
<evidence type="ECO:0000256" key="5">
    <source>
        <dbReference type="ARBA" id="ARBA00005072"/>
    </source>
</evidence>
<evidence type="ECO:0000256" key="14">
    <source>
        <dbReference type="RuleBase" id="RU004106"/>
    </source>
</evidence>
<keyword evidence="9 15" id="KW-0663">Pyridoxal phosphate</keyword>
<comment type="pathway">
    <text evidence="3">Amino-acid biosynthesis; L-isoleucine biosynthesis; L-isoleucine from 2-oxobutanoate: step 4/4.</text>
</comment>
<keyword evidence="17" id="KW-1185">Reference proteome</keyword>
<keyword evidence="16" id="KW-0808">Transferase</keyword>
<dbReference type="InterPro" id="IPR050571">
    <property type="entry name" value="Class-IV_PLP-Dep_Aminotrnsfr"/>
</dbReference>
<gene>
    <name evidence="16" type="ORF">WG622_16215</name>
</gene>
<evidence type="ECO:0000256" key="7">
    <source>
        <dbReference type="ARBA" id="ARBA00013053"/>
    </source>
</evidence>
<dbReference type="InterPro" id="IPR043131">
    <property type="entry name" value="BCAT-like_N"/>
</dbReference>
<dbReference type="PANTHER" id="PTHR42743:SF11">
    <property type="entry name" value="AMINODEOXYCHORISMATE LYASE"/>
    <property type="match status" value="1"/>
</dbReference>
<evidence type="ECO:0000256" key="9">
    <source>
        <dbReference type="ARBA" id="ARBA00022898"/>
    </source>
</evidence>
<dbReference type="Gene3D" id="3.30.470.10">
    <property type="match status" value="1"/>
</dbReference>
<dbReference type="Pfam" id="PF01063">
    <property type="entry name" value="Aminotran_4"/>
    <property type="match status" value="1"/>
</dbReference>
<evidence type="ECO:0000256" key="6">
    <source>
        <dbReference type="ARBA" id="ARBA00009320"/>
    </source>
</evidence>
<keyword evidence="10" id="KW-0028">Amino-acid biosynthesis</keyword>
<evidence type="ECO:0000256" key="1">
    <source>
        <dbReference type="ARBA" id="ARBA00001933"/>
    </source>
</evidence>
<proteinExistence type="inferred from homology"/>
<comment type="function">
    <text evidence="2">Acts on leucine, isoleucine and valine.</text>
</comment>
<keyword evidence="16" id="KW-0032">Aminotransferase</keyword>
<comment type="pathway">
    <text evidence="5">Amino-acid biosynthesis; L-leucine biosynthesis; L-leucine from 3-methyl-2-oxobutanoate: step 4/4.</text>
</comment>
<organism evidence="16 17">
    <name type="scientific">Cognatishimia coralii</name>
    <dbReference type="NCBI Taxonomy" id="3083254"/>
    <lineage>
        <taxon>Bacteria</taxon>
        <taxon>Pseudomonadati</taxon>
        <taxon>Pseudomonadota</taxon>
        <taxon>Alphaproteobacteria</taxon>
        <taxon>Rhodobacterales</taxon>
        <taxon>Paracoccaceae</taxon>
        <taxon>Cognatishimia</taxon>
    </lineage>
</organism>
<accession>A0ABU8QK53</accession>
<comment type="catalytic activity">
    <reaction evidence="11">
        <text>L-valine + 2-oxoglutarate = 3-methyl-2-oxobutanoate + L-glutamate</text>
        <dbReference type="Rhea" id="RHEA:24813"/>
        <dbReference type="ChEBI" id="CHEBI:11851"/>
        <dbReference type="ChEBI" id="CHEBI:16810"/>
        <dbReference type="ChEBI" id="CHEBI:29985"/>
        <dbReference type="ChEBI" id="CHEBI:57762"/>
        <dbReference type="EC" id="2.6.1.42"/>
    </reaction>
</comment>
<comment type="catalytic activity">
    <reaction evidence="12">
        <text>L-isoleucine + 2-oxoglutarate = (S)-3-methyl-2-oxopentanoate + L-glutamate</text>
        <dbReference type="Rhea" id="RHEA:24801"/>
        <dbReference type="ChEBI" id="CHEBI:16810"/>
        <dbReference type="ChEBI" id="CHEBI:29985"/>
        <dbReference type="ChEBI" id="CHEBI:35146"/>
        <dbReference type="ChEBI" id="CHEBI:58045"/>
        <dbReference type="EC" id="2.6.1.42"/>
    </reaction>
</comment>
<evidence type="ECO:0000256" key="4">
    <source>
        <dbReference type="ARBA" id="ARBA00004931"/>
    </source>
</evidence>
<dbReference type="Gene3D" id="3.20.10.10">
    <property type="entry name" value="D-amino Acid Aminotransferase, subunit A, domain 2"/>
    <property type="match status" value="1"/>
</dbReference>
<comment type="catalytic activity">
    <reaction evidence="13">
        <text>L-leucine + 2-oxoglutarate = 4-methyl-2-oxopentanoate + L-glutamate</text>
        <dbReference type="Rhea" id="RHEA:18321"/>
        <dbReference type="ChEBI" id="CHEBI:16810"/>
        <dbReference type="ChEBI" id="CHEBI:17865"/>
        <dbReference type="ChEBI" id="CHEBI:29985"/>
        <dbReference type="ChEBI" id="CHEBI:57427"/>
        <dbReference type="EC" id="2.6.1.42"/>
    </reaction>
</comment>
<evidence type="ECO:0000256" key="15">
    <source>
        <dbReference type="RuleBase" id="RU004516"/>
    </source>
</evidence>
<dbReference type="NCBIfam" id="NF009896">
    <property type="entry name" value="PRK13356.1"/>
    <property type="match status" value="1"/>
</dbReference>
<evidence type="ECO:0000256" key="3">
    <source>
        <dbReference type="ARBA" id="ARBA00004824"/>
    </source>
</evidence>
<dbReference type="PANTHER" id="PTHR42743">
    <property type="entry name" value="AMINO-ACID AMINOTRANSFERASE"/>
    <property type="match status" value="1"/>
</dbReference>
<reference evidence="16 17" key="1">
    <citation type="submission" date="2024-03" db="EMBL/GenBank/DDBJ databases">
        <title>Cognatishimia coralii sp. nov., a marine bacterium isolated from coral surrounding seawater.</title>
        <authorList>
            <person name="Liu X."/>
            <person name="Liu S."/>
            <person name="Sun H."/>
            <person name="Zhang Y."/>
        </authorList>
    </citation>
    <scope>NUCLEOTIDE SEQUENCE [LARGE SCALE GENOMIC DNA]</scope>
    <source>
        <strain evidence="16 17">D5M38</strain>
    </source>
</reference>
<evidence type="ECO:0000313" key="16">
    <source>
        <dbReference type="EMBL" id="MEJ5219803.1"/>
    </source>
</evidence>
<dbReference type="InterPro" id="IPR001544">
    <property type="entry name" value="Aminotrans_IV"/>
</dbReference>
<dbReference type="EC" id="2.6.1.42" evidence="7"/>
<comment type="caution">
    <text evidence="16">The sequence shown here is derived from an EMBL/GenBank/DDBJ whole genome shotgun (WGS) entry which is preliminary data.</text>
</comment>
<sequence>MSSTAWSYFNGDWRKGPAQLMSATTHSAWLAHTVFDGARRYEGVFPDLALHCERVVRSALIMGMTPEITPEEIEGLARDGANRFDGNETLYIRPMFWIEEGFGPIDPGTTRFALVIQPMPMPDVEPGFSAQISDFRKPSPETAPTGAKASCLYPQATLAWTAARKAGFNNAVMLDAIGNVAEFTMQNIFIVKDGAVHTPVANGMLLPGITRRRVMLLLKDMGIETIERTIGPAELMQAEEIISSGNHARVYPCNRIGQRDIGVGRIGRRLVTAYRDFAHSKN</sequence>
<evidence type="ECO:0000256" key="11">
    <source>
        <dbReference type="ARBA" id="ARBA00048212"/>
    </source>
</evidence>
<comment type="pathway">
    <text evidence="4">Amino-acid biosynthesis; L-valine biosynthesis; L-valine from pyruvate: step 4/4.</text>
</comment>
<dbReference type="InterPro" id="IPR043132">
    <property type="entry name" value="BCAT-like_C"/>
</dbReference>
<protein>
    <recommendedName>
        <fullName evidence="8">Probable branched-chain-amino-acid aminotransferase</fullName>
        <ecNumber evidence="7">2.6.1.42</ecNumber>
    </recommendedName>
</protein>
<evidence type="ECO:0000256" key="8">
    <source>
        <dbReference type="ARBA" id="ARBA00014472"/>
    </source>
</evidence>
<evidence type="ECO:0000256" key="10">
    <source>
        <dbReference type="ARBA" id="ARBA00023304"/>
    </source>
</evidence>
<evidence type="ECO:0000313" key="17">
    <source>
        <dbReference type="Proteomes" id="UP001368270"/>
    </source>
</evidence>
<evidence type="ECO:0000256" key="13">
    <source>
        <dbReference type="ARBA" id="ARBA00049229"/>
    </source>
</evidence>
<dbReference type="PROSITE" id="PS00770">
    <property type="entry name" value="AA_TRANSFER_CLASS_4"/>
    <property type="match status" value="1"/>
</dbReference>